<comment type="subcellular location">
    <subcellularLocation>
        <location evidence="1">Membrane</location>
        <topology evidence="1">Multi-pass membrane protein</topology>
    </subcellularLocation>
</comment>
<organism evidence="7 8">
    <name type="scientific">Limnobacter parvus</name>
    <dbReference type="NCBI Taxonomy" id="2939690"/>
    <lineage>
        <taxon>Bacteria</taxon>
        <taxon>Pseudomonadati</taxon>
        <taxon>Pseudomonadota</taxon>
        <taxon>Betaproteobacteria</taxon>
        <taxon>Burkholderiales</taxon>
        <taxon>Burkholderiaceae</taxon>
        <taxon>Limnobacter</taxon>
    </lineage>
</organism>
<evidence type="ECO:0000256" key="4">
    <source>
        <dbReference type="ARBA" id="ARBA00023136"/>
    </source>
</evidence>
<feature type="transmembrane region" description="Helical" evidence="5">
    <location>
        <begin position="426"/>
        <end position="444"/>
    </location>
</feature>
<dbReference type="Proteomes" id="UP001165267">
    <property type="component" value="Unassembled WGS sequence"/>
</dbReference>
<reference evidence="7" key="1">
    <citation type="submission" date="2022-07" db="EMBL/GenBank/DDBJ databases">
        <authorList>
            <person name="Xamxidin M."/>
        </authorList>
    </citation>
    <scope>NUCLEOTIDE SEQUENCE</scope>
    <source>
        <strain evidence="7">YS8-69</strain>
    </source>
</reference>
<feature type="transmembrane region" description="Helical" evidence="5">
    <location>
        <begin position="199"/>
        <end position="216"/>
    </location>
</feature>
<feature type="transmembrane region" description="Helical" evidence="5">
    <location>
        <begin position="78"/>
        <end position="98"/>
    </location>
</feature>
<protein>
    <submittedName>
        <fullName evidence="7">O-antigen ligase family protein</fullName>
    </submittedName>
</protein>
<dbReference type="RefSeq" id="WP_257511148.1">
    <property type="nucleotide sequence ID" value="NZ_JANKHG010000014.1"/>
</dbReference>
<feature type="domain" description="O-antigen ligase-related" evidence="6">
    <location>
        <begin position="238"/>
        <end position="377"/>
    </location>
</feature>
<keyword evidence="7" id="KW-0436">Ligase</keyword>
<keyword evidence="4 5" id="KW-0472">Membrane</keyword>
<keyword evidence="3 5" id="KW-1133">Transmembrane helix</keyword>
<comment type="caution">
    <text evidence="7">The sequence shown here is derived from an EMBL/GenBank/DDBJ whole genome shotgun (WGS) entry which is preliminary data.</text>
</comment>
<evidence type="ECO:0000256" key="2">
    <source>
        <dbReference type="ARBA" id="ARBA00022692"/>
    </source>
</evidence>
<evidence type="ECO:0000256" key="1">
    <source>
        <dbReference type="ARBA" id="ARBA00004141"/>
    </source>
</evidence>
<feature type="transmembrane region" description="Helical" evidence="5">
    <location>
        <begin position="136"/>
        <end position="153"/>
    </location>
</feature>
<evidence type="ECO:0000256" key="3">
    <source>
        <dbReference type="ARBA" id="ARBA00022989"/>
    </source>
</evidence>
<feature type="transmembrane region" description="Helical" evidence="5">
    <location>
        <begin position="273"/>
        <end position="290"/>
    </location>
</feature>
<dbReference type="InterPro" id="IPR051533">
    <property type="entry name" value="WaaL-like"/>
</dbReference>
<keyword evidence="2 5" id="KW-0812">Transmembrane</keyword>
<proteinExistence type="predicted"/>
<dbReference type="GO" id="GO:0016874">
    <property type="term" value="F:ligase activity"/>
    <property type="evidence" value="ECO:0007669"/>
    <property type="project" value="UniProtKB-KW"/>
</dbReference>
<keyword evidence="8" id="KW-1185">Reference proteome</keyword>
<feature type="transmembrane region" description="Helical" evidence="5">
    <location>
        <begin position="41"/>
        <end position="66"/>
    </location>
</feature>
<name>A0ABT1XGC7_9BURK</name>
<evidence type="ECO:0000313" key="8">
    <source>
        <dbReference type="Proteomes" id="UP001165267"/>
    </source>
</evidence>
<gene>
    <name evidence="7" type="ORF">NSP04_04590</name>
</gene>
<dbReference type="EMBL" id="JANKHG010000014">
    <property type="protein sequence ID" value="MCR2745921.1"/>
    <property type="molecule type" value="Genomic_DNA"/>
</dbReference>
<evidence type="ECO:0000259" key="6">
    <source>
        <dbReference type="Pfam" id="PF04932"/>
    </source>
</evidence>
<feature type="transmembrane region" description="Helical" evidence="5">
    <location>
        <begin position="366"/>
        <end position="385"/>
    </location>
</feature>
<evidence type="ECO:0000313" key="7">
    <source>
        <dbReference type="EMBL" id="MCR2745921.1"/>
    </source>
</evidence>
<dbReference type="InterPro" id="IPR007016">
    <property type="entry name" value="O-antigen_ligase-rel_domated"/>
</dbReference>
<evidence type="ECO:0000256" key="5">
    <source>
        <dbReference type="SAM" id="Phobius"/>
    </source>
</evidence>
<dbReference type="PANTHER" id="PTHR37422:SF17">
    <property type="entry name" value="O-ANTIGEN LIGASE"/>
    <property type="match status" value="1"/>
</dbReference>
<dbReference type="PANTHER" id="PTHR37422">
    <property type="entry name" value="TEICHURONIC ACID BIOSYNTHESIS PROTEIN TUAE"/>
    <property type="match status" value="1"/>
</dbReference>
<sequence length="449" mass="49515">MTLATPKLIGLTALLGLGALFGVFANMFGQHVVLMLGTPLLLPLGLLLFVNPRLLFLVLIGTRCVLDPILESARFSSSFGLGALLNLLLIACAVIISIQANKTTVRQSVLLWILPLLVMALGITYSPEPLSAFKRMIAFVSYFSVFTVGMILIEENQLIKLLRVIVFSAVLPLLVGMYQFATGSLAVEGRLAATFTHPNIYAFYCLLVLIVLVYLQRLQQAAGEATPSITEKIVQWILLVLLIVSIILTQTRSAWLALILIGLMYGLLFSRKTLIWLLLGLSLAALSPAVQDRVVDLFSGNEVINYSKLNSFAWRQHIWESGLNWMSTSRYLLGYGIGGFIHHSPDFFPLSGGSKFGAHNVFVERFFDGGLLAFGVFSVFFLAQITNAFKLIKQDQFSALVYFGLLLSYLTLNASDNVVDYLAYNWYYWVVAGAFYATATRVVSSKASS</sequence>
<dbReference type="Pfam" id="PF04932">
    <property type="entry name" value="Wzy_C"/>
    <property type="match status" value="1"/>
</dbReference>
<feature type="transmembrane region" description="Helical" evidence="5">
    <location>
        <begin position="236"/>
        <end position="261"/>
    </location>
</feature>
<feature type="transmembrane region" description="Helical" evidence="5">
    <location>
        <begin position="165"/>
        <end position="187"/>
    </location>
</feature>
<feature type="transmembrane region" description="Helical" evidence="5">
    <location>
        <begin position="397"/>
        <end position="414"/>
    </location>
</feature>
<feature type="transmembrane region" description="Helical" evidence="5">
    <location>
        <begin position="104"/>
        <end position="124"/>
    </location>
</feature>
<accession>A0ABT1XGC7</accession>